<accession>A0A1G4ICT5</accession>
<gene>
    <name evidence="1" type="ORF">TEOVI_000159800</name>
</gene>
<dbReference type="Gene3D" id="2.130.10.10">
    <property type="entry name" value="YVTN repeat-like/Quinoprotein amine dehydrogenase"/>
    <property type="match status" value="1"/>
</dbReference>
<dbReference type="RefSeq" id="XP_067080906.1">
    <property type="nucleotide sequence ID" value="XM_067224805.1"/>
</dbReference>
<sequence length="453" mass="48537">MYQPLLEAPAGSPSAVVGDRLIGEAAGSLFGGSDRAAFEAQGGAYYPPWRPANANVISGGRYRAAGSGIMATWQRWPLYRLQTVLRPLTSLFPLLRVVFPFAVPGQDRCPQLCAAAFAERVTAISFHPVRMILAAAVNEGNDCSRVVVYDVAEGREECVLTHAFQRQTCCLAWKPLSRDVLAVGCNGGVLLWSLTFNMSPAGQAVLGNGNLTHRSVVNVTESSAPYCLFYRCAKNVVVTCIRFSCRDGRYLACGSAKHAALHFHDIRLQPSKSLLLRNVSVEGATQDVLFADDDSFAIRLVCGTSVLVLLQFPSCAANVVPTAAPVLGVTKARGLGPNYFFLHCHHVEGVFVAHINPFVGVHVIGLISTGIHRGVGGAVRCVASSDRRLFVALETGHLLVMHYGRRGVFTLIPVGTAEIGTECMAVFDGCTYGSLLAVVEADQSVSFVPAYHA</sequence>
<dbReference type="VEuPathDB" id="TriTrypDB:TEOVI_000159800"/>
<protein>
    <submittedName>
        <fullName evidence="1">Nucleoporin 48</fullName>
    </submittedName>
</protein>
<comment type="caution">
    <text evidence="1">The sequence shown here is derived from an EMBL/GenBank/DDBJ whole genome shotgun (WGS) entry which is preliminary data.</text>
</comment>
<dbReference type="GeneID" id="92375538"/>
<dbReference type="GO" id="GO:0006913">
    <property type="term" value="P:nucleocytoplasmic transport"/>
    <property type="evidence" value="ECO:0007669"/>
    <property type="project" value="TreeGrafter"/>
</dbReference>
<dbReference type="InterPro" id="IPR045139">
    <property type="entry name" value="Aladin"/>
</dbReference>
<dbReference type="Proteomes" id="UP000195570">
    <property type="component" value="Unassembled WGS sequence"/>
</dbReference>
<dbReference type="InterPro" id="IPR036322">
    <property type="entry name" value="WD40_repeat_dom_sf"/>
</dbReference>
<dbReference type="InterPro" id="IPR015943">
    <property type="entry name" value="WD40/YVTN_repeat-like_dom_sf"/>
</dbReference>
<dbReference type="GO" id="GO:0005643">
    <property type="term" value="C:nuclear pore"/>
    <property type="evidence" value="ECO:0007669"/>
    <property type="project" value="TreeGrafter"/>
</dbReference>
<proteinExistence type="predicted"/>
<dbReference type="EMBL" id="CZPT02001346">
    <property type="protein sequence ID" value="SCU70029.1"/>
    <property type="molecule type" value="Genomic_DNA"/>
</dbReference>
<dbReference type="PANTHER" id="PTHR14494:SF0">
    <property type="entry name" value="ALADIN"/>
    <property type="match status" value="1"/>
</dbReference>
<keyword evidence="2" id="KW-1185">Reference proteome</keyword>
<evidence type="ECO:0000313" key="1">
    <source>
        <dbReference type="EMBL" id="SCU70029.1"/>
    </source>
</evidence>
<name>A0A1G4ICT5_TRYEQ</name>
<organism evidence="1 2">
    <name type="scientific">Trypanosoma equiperdum</name>
    <dbReference type="NCBI Taxonomy" id="5694"/>
    <lineage>
        <taxon>Eukaryota</taxon>
        <taxon>Discoba</taxon>
        <taxon>Euglenozoa</taxon>
        <taxon>Kinetoplastea</taxon>
        <taxon>Metakinetoplastina</taxon>
        <taxon>Trypanosomatida</taxon>
        <taxon>Trypanosomatidae</taxon>
        <taxon>Trypanosoma</taxon>
    </lineage>
</organism>
<dbReference type="SUPFAM" id="SSF50978">
    <property type="entry name" value="WD40 repeat-like"/>
    <property type="match status" value="1"/>
</dbReference>
<evidence type="ECO:0000313" key="2">
    <source>
        <dbReference type="Proteomes" id="UP000195570"/>
    </source>
</evidence>
<dbReference type="AlphaFoldDB" id="A0A1G4ICT5"/>
<dbReference type="PANTHER" id="PTHR14494">
    <property type="entry name" value="ALADIN/ADRACALIN/AAAS"/>
    <property type="match status" value="1"/>
</dbReference>
<reference evidence="1" key="1">
    <citation type="submission" date="2016-09" db="EMBL/GenBank/DDBJ databases">
        <authorList>
            <person name="Hebert L."/>
            <person name="Moumen B."/>
        </authorList>
    </citation>
    <scope>NUCLEOTIDE SEQUENCE [LARGE SCALE GENOMIC DNA]</scope>
    <source>
        <strain evidence="1">OVI</strain>
    </source>
</reference>